<feature type="transmembrane region" description="Helical" evidence="1">
    <location>
        <begin position="165"/>
        <end position="184"/>
    </location>
</feature>
<evidence type="ECO:0000259" key="2">
    <source>
        <dbReference type="Pfam" id="PF02627"/>
    </source>
</evidence>
<dbReference type="AlphaFoldDB" id="A0A6J7PD81"/>
<dbReference type="InterPro" id="IPR003779">
    <property type="entry name" value="CMD-like"/>
</dbReference>
<dbReference type="PANTHER" id="PTHR34846:SF11">
    <property type="entry name" value="4-CARBOXYMUCONOLACTONE DECARBOXYLASE FAMILY PROTEIN (AFU_ORTHOLOGUE AFUA_6G11590)"/>
    <property type="match status" value="1"/>
</dbReference>
<protein>
    <submittedName>
        <fullName evidence="3">Unannotated protein</fullName>
    </submittedName>
</protein>
<accession>A0A6J7PD81</accession>
<organism evidence="3">
    <name type="scientific">freshwater metagenome</name>
    <dbReference type="NCBI Taxonomy" id="449393"/>
    <lineage>
        <taxon>unclassified sequences</taxon>
        <taxon>metagenomes</taxon>
        <taxon>ecological metagenomes</taxon>
    </lineage>
</organism>
<dbReference type="GO" id="GO:0051920">
    <property type="term" value="F:peroxiredoxin activity"/>
    <property type="evidence" value="ECO:0007669"/>
    <property type="project" value="InterPro"/>
</dbReference>
<keyword evidence="1" id="KW-0812">Transmembrane</keyword>
<reference evidence="3" key="1">
    <citation type="submission" date="2020-05" db="EMBL/GenBank/DDBJ databases">
        <authorList>
            <person name="Chiriac C."/>
            <person name="Salcher M."/>
            <person name="Ghai R."/>
            <person name="Kavagutti S V."/>
        </authorList>
    </citation>
    <scope>NUCLEOTIDE SEQUENCE</scope>
</reference>
<keyword evidence="1" id="KW-1133">Transmembrane helix</keyword>
<keyword evidence="1" id="KW-0472">Membrane</keyword>
<name>A0A6J7PD81_9ZZZZ</name>
<feature type="domain" description="Carboxymuconolactone decarboxylase-like" evidence="2">
    <location>
        <begin position="57"/>
        <end position="118"/>
    </location>
</feature>
<gene>
    <name evidence="3" type="ORF">UFOPK4043_00474</name>
</gene>
<dbReference type="EMBL" id="CAFBPA010000051">
    <property type="protein sequence ID" value="CAB5000662.1"/>
    <property type="molecule type" value="Genomic_DNA"/>
</dbReference>
<dbReference type="SUPFAM" id="SSF69118">
    <property type="entry name" value="AhpD-like"/>
    <property type="match status" value="1"/>
</dbReference>
<proteinExistence type="predicted"/>
<evidence type="ECO:0000313" key="3">
    <source>
        <dbReference type="EMBL" id="CAB5000662.1"/>
    </source>
</evidence>
<dbReference type="Pfam" id="PF02627">
    <property type="entry name" value="CMD"/>
    <property type="match status" value="1"/>
</dbReference>
<sequence length="190" mass="21051">MSNRQRTALLGMELNRDRLPLIPEALWTAEQREAVKSIIDGPRGAMIGPFVPLLNAPALMNRVQELGAQLRFKGILPDKLREIAILLTAHEWGQSFEWNHHAPLAAHAGVRDDVILAISKGMFPERLEIQEQLVCEVVRQIHTDKGHVSDELFSRASEALGVSGLLELVVIVGYYGTLAMIMNISETPSS</sequence>
<dbReference type="PANTHER" id="PTHR34846">
    <property type="entry name" value="4-CARBOXYMUCONOLACTONE DECARBOXYLASE FAMILY PROTEIN (AFU_ORTHOLOGUE AFUA_6G11590)"/>
    <property type="match status" value="1"/>
</dbReference>
<dbReference type="Gene3D" id="1.20.1290.10">
    <property type="entry name" value="AhpD-like"/>
    <property type="match status" value="1"/>
</dbReference>
<dbReference type="InterPro" id="IPR029032">
    <property type="entry name" value="AhpD-like"/>
</dbReference>
<evidence type="ECO:0000256" key="1">
    <source>
        <dbReference type="SAM" id="Phobius"/>
    </source>
</evidence>